<dbReference type="GO" id="GO:0000981">
    <property type="term" value="F:DNA-binding transcription factor activity, RNA polymerase II-specific"/>
    <property type="evidence" value="ECO:0007669"/>
    <property type="project" value="InterPro"/>
</dbReference>
<dbReference type="InterPro" id="IPR001138">
    <property type="entry name" value="Zn2Cys6_DnaBD"/>
</dbReference>
<dbReference type="PROSITE" id="PS00463">
    <property type="entry name" value="ZN2_CY6_FUNGAL_1"/>
    <property type="match status" value="1"/>
</dbReference>
<evidence type="ECO:0000256" key="1">
    <source>
        <dbReference type="ARBA" id="ARBA00023015"/>
    </source>
</evidence>
<dbReference type="Gene3D" id="4.10.240.10">
    <property type="entry name" value="Zn(2)-C6 fungal-type DNA-binding domain"/>
    <property type="match status" value="1"/>
</dbReference>
<dbReference type="VEuPathDB" id="FungiDB:C8Q69DRAFT_513997"/>
<proteinExistence type="predicted"/>
<organism evidence="7 8">
    <name type="scientific">Byssochlamys spectabilis</name>
    <name type="common">Paecilomyces variotii</name>
    <dbReference type="NCBI Taxonomy" id="264951"/>
    <lineage>
        <taxon>Eukaryota</taxon>
        <taxon>Fungi</taxon>
        <taxon>Dikarya</taxon>
        <taxon>Ascomycota</taxon>
        <taxon>Pezizomycotina</taxon>
        <taxon>Eurotiomycetes</taxon>
        <taxon>Eurotiomycetidae</taxon>
        <taxon>Eurotiales</taxon>
        <taxon>Thermoascaceae</taxon>
        <taxon>Paecilomyces</taxon>
    </lineage>
</organism>
<dbReference type="Pfam" id="PF00172">
    <property type="entry name" value="Zn_clus"/>
    <property type="match status" value="1"/>
</dbReference>
<accession>A0A443HMD9</accession>
<keyword evidence="1" id="KW-0805">Transcription regulation</keyword>
<evidence type="ECO:0000313" key="7">
    <source>
        <dbReference type="EMBL" id="RWQ92976.1"/>
    </source>
</evidence>
<feature type="compositionally biased region" description="Polar residues" evidence="5">
    <location>
        <begin position="289"/>
        <end position="304"/>
    </location>
</feature>
<protein>
    <recommendedName>
        <fullName evidence="6">Zn(2)-C6 fungal-type domain-containing protein</fullName>
    </recommendedName>
</protein>
<dbReference type="AlphaFoldDB" id="A0A443HMD9"/>
<feature type="region of interest" description="Disordered" evidence="5">
    <location>
        <begin position="278"/>
        <end position="323"/>
    </location>
</feature>
<keyword evidence="4" id="KW-0539">Nucleus</keyword>
<comment type="caution">
    <text evidence="7">The sequence shown here is derived from an EMBL/GenBank/DDBJ whole genome shotgun (WGS) entry which is preliminary data.</text>
</comment>
<dbReference type="STRING" id="264951.A0A443HMD9"/>
<feature type="compositionally biased region" description="Basic residues" evidence="5">
    <location>
        <begin position="57"/>
        <end position="69"/>
    </location>
</feature>
<feature type="domain" description="Zn(2)-C6 fungal-type" evidence="6">
    <location>
        <begin position="68"/>
        <end position="102"/>
    </location>
</feature>
<keyword evidence="3" id="KW-0804">Transcription</keyword>
<reference evidence="7 8" key="1">
    <citation type="journal article" date="2018" name="Front. Microbiol.">
        <title>Genomic and genetic insights into a cosmopolitan fungus, Paecilomyces variotii (Eurotiales).</title>
        <authorList>
            <person name="Urquhart A.S."/>
            <person name="Mondo S.J."/>
            <person name="Makela M.R."/>
            <person name="Hane J.K."/>
            <person name="Wiebenga A."/>
            <person name="He G."/>
            <person name="Mihaltcheva S."/>
            <person name="Pangilinan J."/>
            <person name="Lipzen A."/>
            <person name="Barry K."/>
            <person name="de Vries R.P."/>
            <person name="Grigoriev I.V."/>
            <person name="Idnurm A."/>
        </authorList>
    </citation>
    <scope>NUCLEOTIDE SEQUENCE [LARGE SCALE GENOMIC DNA]</scope>
    <source>
        <strain evidence="7 8">CBS 101075</strain>
    </source>
</reference>
<gene>
    <name evidence="7" type="ORF">C8Q69DRAFT_513997</name>
</gene>
<evidence type="ECO:0000256" key="3">
    <source>
        <dbReference type="ARBA" id="ARBA00023163"/>
    </source>
</evidence>
<dbReference type="GeneID" id="39602608"/>
<dbReference type="GO" id="GO:0003677">
    <property type="term" value="F:DNA binding"/>
    <property type="evidence" value="ECO:0007669"/>
    <property type="project" value="UniProtKB-KW"/>
</dbReference>
<keyword evidence="2" id="KW-0238">DNA-binding</keyword>
<dbReference type="RefSeq" id="XP_028482621.1">
    <property type="nucleotide sequence ID" value="XM_028633331.1"/>
</dbReference>
<dbReference type="SMART" id="SM00066">
    <property type="entry name" value="GAL4"/>
    <property type="match status" value="1"/>
</dbReference>
<feature type="compositionally biased region" description="Basic and acidic residues" evidence="5">
    <location>
        <begin position="1"/>
        <end position="16"/>
    </location>
</feature>
<dbReference type="SUPFAM" id="SSF57701">
    <property type="entry name" value="Zn2/Cys6 DNA-binding domain"/>
    <property type="match status" value="1"/>
</dbReference>
<dbReference type="PROSITE" id="PS50048">
    <property type="entry name" value="ZN2_CY6_FUNGAL_2"/>
    <property type="match status" value="1"/>
</dbReference>
<feature type="compositionally biased region" description="Low complexity" evidence="5">
    <location>
        <begin position="305"/>
        <end position="319"/>
    </location>
</feature>
<dbReference type="EMBL" id="RCNU01000011">
    <property type="protein sequence ID" value="RWQ92976.1"/>
    <property type="molecule type" value="Genomic_DNA"/>
</dbReference>
<name>A0A443HMD9_BYSSP</name>
<dbReference type="CDD" id="cd00067">
    <property type="entry name" value="GAL4"/>
    <property type="match status" value="1"/>
</dbReference>
<dbReference type="InterPro" id="IPR036864">
    <property type="entry name" value="Zn2-C6_fun-type_DNA-bd_sf"/>
</dbReference>
<evidence type="ECO:0000313" key="8">
    <source>
        <dbReference type="Proteomes" id="UP000283841"/>
    </source>
</evidence>
<keyword evidence="8" id="KW-1185">Reference proteome</keyword>
<feature type="region of interest" description="Disordered" evidence="5">
    <location>
        <begin position="428"/>
        <end position="449"/>
    </location>
</feature>
<evidence type="ECO:0000259" key="6">
    <source>
        <dbReference type="PROSITE" id="PS50048"/>
    </source>
</evidence>
<feature type="region of interest" description="Disordered" evidence="5">
    <location>
        <begin position="1"/>
        <end position="69"/>
    </location>
</feature>
<feature type="region of interest" description="Disordered" evidence="5">
    <location>
        <begin position="154"/>
        <end position="183"/>
    </location>
</feature>
<feature type="compositionally biased region" description="Polar residues" evidence="5">
    <location>
        <begin position="428"/>
        <end position="437"/>
    </location>
</feature>
<sequence>MANRSDTRQDEPDLNRRSKRNTPFLGPQFRRKGAKEPFSRKKAGNSPAPSDGENKKRTGPQRRRIQVACKRCRRRKIKCSGDPGDGQGCSNCKNSGTPDCQFLRVNSSELQPRSSYPSWLYSASSTPSLLGSTYGNSQQPASKGATLSTLQATSSSLRQPNYGLGTHAERRSSTRNSFAGSVRGDYESDSMAAQSMQSPAYLLPHSNSSAMQRYCEYPDITRLSYSSPTFTRAQVGTLYPDHDLLSPLAQTEYSYPEPSHASLSADIPPLFPALESLSSGQGYDRTLPDPTSRSQLSTNSMATASSSEIPPSSSSHFPSEINGKSRNRWLSQNEASPRSQASTRTISSVTGIVNPMDHMKAASTAHDVIFKYMTMGSSVPPPPVASDTFSEDRANTADDYRTHADTELTRSLSRDDDSLLSVESCSPQMYGYSTNENSGRRSRMEASPSSATLVNGLQYTRVRRPDNPSLLPYGLVHSETALDFRAPSDIHKTSIPSVSNTTGC</sequence>
<evidence type="ECO:0000256" key="2">
    <source>
        <dbReference type="ARBA" id="ARBA00023125"/>
    </source>
</evidence>
<evidence type="ECO:0000256" key="5">
    <source>
        <dbReference type="SAM" id="MobiDB-lite"/>
    </source>
</evidence>
<dbReference type="GO" id="GO:0008270">
    <property type="term" value="F:zinc ion binding"/>
    <property type="evidence" value="ECO:0007669"/>
    <property type="project" value="InterPro"/>
</dbReference>
<dbReference type="Proteomes" id="UP000283841">
    <property type="component" value="Unassembled WGS sequence"/>
</dbReference>
<evidence type="ECO:0000256" key="4">
    <source>
        <dbReference type="ARBA" id="ARBA00023242"/>
    </source>
</evidence>